<sequence length="109" mass="12521">MNFHRHSAAAAAAAAAPLPPPPPRRSALRTDSIYFLGGDIKQINLQEAKFKRNTKLNFFRRYNIIINMMPEAYTYSVQRTSEDKEREGKFNYSIIVSNQFHSGREDTDL</sequence>
<comment type="caution">
    <text evidence="2">The sequence shown here is derived from an EMBL/GenBank/DDBJ whole genome shotgun (WGS) entry which is preliminary data.</text>
</comment>
<gene>
    <name evidence="2" type="ORF">JYU34_005503</name>
</gene>
<evidence type="ECO:0000313" key="3">
    <source>
        <dbReference type="Proteomes" id="UP000823941"/>
    </source>
</evidence>
<dbReference type="EMBL" id="JAHIBW010000008">
    <property type="protein sequence ID" value="KAG7308309.1"/>
    <property type="molecule type" value="Genomic_DNA"/>
</dbReference>
<organism evidence="2 3">
    <name type="scientific">Plutella xylostella</name>
    <name type="common">Diamondback moth</name>
    <name type="synonym">Plutella maculipennis</name>
    <dbReference type="NCBI Taxonomy" id="51655"/>
    <lineage>
        <taxon>Eukaryota</taxon>
        <taxon>Metazoa</taxon>
        <taxon>Ecdysozoa</taxon>
        <taxon>Arthropoda</taxon>
        <taxon>Hexapoda</taxon>
        <taxon>Insecta</taxon>
        <taxon>Pterygota</taxon>
        <taxon>Neoptera</taxon>
        <taxon>Endopterygota</taxon>
        <taxon>Lepidoptera</taxon>
        <taxon>Glossata</taxon>
        <taxon>Ditrysia</taxon>
        <taxon>Yponomeutoidea</taxon>
        <taxon>Plutellidae</taxon>
        <taxon>Plutella</taxon>
    </lineage>
</organism>
<reference evidence="2 3" key="1">
    <citation type="submission" date="2021-06" db="EMBL/GenBank/DDBJ databases">
        <title>A haploid diamondback moth (Plutella xylostella L.) genome assembly resolves 31 chromosomes and identifies a diamide resistance mutation.</title>
        <authorList>
            <person name="Ward C.M."/>
            <person name="Perry K.D."/>
            <person name="Baker G."/>
            <person name="Powis K."/>
            <person name="Heckel D.G."/>
            <person name="Baxter S.W."/>
        </authorList>
    </citation>
    <scope>NUCLEOTIDE SEQUENCE [LARGE SCALE GENOMIC DNA]</scope>
    <source>
        <strain evidence="2 3">LV</strain>
        <tissue evidence="2">Single pupa</tissue>
    </source>
</reference>
<evidence type="ECO:0000313" key="2">
    <source>
        <dbReference type="EMBL" id="KAG7308309.1"/>
    </source>
</evidence>
<proteinExistence type="predicted"/>
<keyword evidence="3" id="KW-1185">Reference proteome</keyword>
<dbReference type="Proteomes" id="UP000823941">
    <property type="component" value="Chromosome 8"/>
</dbReference>
<evidence type="ECO:0000256" key="1">
    <source>
        <dbReference type="SAM" id="MobiDB-lite"/>
    </source>
</evidence>
<accession>A0ABQ7QTG1</accession>
<name>A0ABQ7QTG1_PLUXY</name>
<protein>
    <submittedName>
        <fullName evidence="2">Uncharacterized protein</fullName>
    </submittedName>
</protein>
<feature type="region of interest" description="Disordered" evidence="1">
    <location>
        <begin position="1"/>
        <end position="26"/>
    </location>
</feature>